<dbReference type="Proteomes" id="UP000828390">
    <property type="component" value="Unassembled WGS sequence"/>
</dbReference>
<evidence type="ECO:0000313" key="1">
    <source>
        <dbReference type="EMBL" id="KAH3690926.1"/>
    </source>
</evidence>
<reference evidence="1" key="2">
    <citation type="submission" date="2020-11" db="EMBL/GenBank/DDBJ databases">
        <authorList>
            <person name="McCartney M.A."/>
            <person name="Auch B."/>
            <person name="Kono T."/>
            <person name="Mallez S."/>
            <person name="Becker A."/>
            <person name="Gohl D.M."/>
            <person name="Silverstein K.A.T."/>
            <person name="Koren S."/>
            <person name="Bechman K.B."/>
            <person name="Herman A."/>
            <person name="Abrahante J.E."/>
            <person name="Garbe J."/>
        </authorList>
    </citation>
    <scope>NUCLEOTIDE SEQUENCE</scope>
    <source>
        <strain evidence="1">Duluth1</strain>
        <tissue evidence="1">Whole animal</tissue>
    </source>
</reference>
<protein>
    <submittedName>
        <fullName evidence="1">Uncharacterized protein</fullName>
    </submittedName>
</protein>
<dbReference type="EMBL" id="JAIWYP010000049">
    <property type="protein sequence ID" value="KAH3690926.1"/>
    <property type="molecule type" value="Genomic_DNA"/>
</dbReference>
<accession>A0A9D4BD91</accession>
<reference evidence="1" key="1">
    <citation type="journal article" date="2019" name="bioRxiv">
        <title>The Genome of the Zebra Mussel, Dreissena polymorpha: A Resource for Invasive Species Research.</title>
        <authorList>
            <person name="McCartney M.A."/>
            <person name="Auch B."/>
            <person name="Kono T."/>
            <person name="Mallez S."/>
            <person name="Zhang Y."/>
            <person name="Obille A."/>
            <person name="Becker A."/>
            <person name="Abrahante J.E."/>
            <person name="Garbe J."/>
            <person name="Badalamenti J.P."/>
            <person name="Herman A."/>
            <person name="Mangelson H."/>
            <person name="Liachko I."/>
            <person name="Sullivan S."/>
            <person name="Sone E.D."/>
            <person name="Koren S."/>
            <person name="Silverstein K.A.T."/>
            <person name="Beckman K.B."/>
            <person name="Gohl D.M."/>
        </authorList>
    </citation>
    <scope>NUCLEOTIDE SEQUENCE</scope>
    <source>
        <strain evidence="1">Duluth1</strain>
        <tissue evidence="1">Whole animal</tissue>
    </source>
</reference>
<comment type="caution">
    <text evidence="1">The sequence shown here is derived from an EMBL/GenBank/DDBJ whole genome shotgun (WGS) entry which is preliminary data.</text>
</comment>
<dbReference type="AlphaFoldDB" id="A0A9D4BD91"/>
<evidence type="ECO:0000313" key="2">
    <source>
        <dbReference type="Proteomes" id="UP000828390"/>
    </source>
</evidence>
<sequence>MGKARGVNPDIKSGAGVPKAVWPCPQGHSGNSCDNAGAKLYRSTVPLGPSAAWRGGPDAWVTQDLHTFLPRLAP</sequence>
<organism evidence="1 2">
    <name type="scientific">Dreissena polymorpha</name>
    <name type="common">Zebra mussel</name>
    <name type="synonym">Mytilus polymorpha</name>
    <dbReference type="NCBI Taxonomy" id="45954"/>
    <lineage>
        <taxon>Eukaryota</taxon>
        <taxon>Metazoa</taxon>
        <taxon>Spiralia</taxon>
        <taxon>Lophotrochozoa</taxon>
        <taxon>Mollusca</taxon>
        <taxon>Bivalvia</taxon>
        <taxon>Autobranchia</taxon>
        <taxon>Heteroconchia</taxon>
        <taxon>Euheterodonta</taxon>
        <taxon>Imparidentia</taxon>
        <taxon>Neoheterodontei</taxon>
        <taxon>Myida</taxon>
        <taxon>Dreissenoidea</taxon>
        <taxon>Dreissenidae</taxon>
        <taxon>Dreissena</taxon>
    </lineage>
</organism>
<keyword evidence="2" id="KW-1185">Reference proteome</keyword>
<proteinExistence type="predicted"/>
<gene>
    <name evidence="1" type="ORF">DPMN_192750</name>
</gene>
<name>A0A9D4BD91_DREPO</name>